<proteinExistence type="predicted"/>
<dbReference type="PROSITE" id="PS51197">
    <property type="entry name" value="HTH_RRF2_2"/>
    <property type="match status" value="1"/>
</dbReference>
<dbReference type="Gene3D" id="1.10.10.10">
    <property type="entry name" value="Winged helix-like DNA-binding domain superfamily/Winged helix DNA-binding domain"/>
    <property type="match status" value="1"/>
</dbReference>
<keyword evidence="1" id="KW-0238">DNA-binding</keyword>
<dbReference type="EMBL" id="CP010951">
    <property type="protein sequence ID" value="AMO24030.1"/>
    <property type="molecule type" value="Genomic_DNA"/>
</dbReference>
<dbReference type="Pfam" id="PF02082">
    <property type="entry name" value="Rrf2"/>
    <property type="match status" value="1"/>
</dbReference>
<sequence length="159" mass="17567">MKLTTFTDYSLRVLIYLAARPEQRVTIAEVAQAFAVSEHHLVKVVHFLGQQGWLLNVRGKGGGLELGMVPDRIRVGQVVRQTEGEVRVAECFGDGESDCRIVSCCHLRGVLGEAVTAFYAVLDRYTLADLVANRQQLARVLFMERPAEPAKAKRAGSRA</sequence>
<evidence type="ECO:0000256" key="1">
    <source>
        <dbReference type="ARBA" id="ARBA00023125"/>
    </source>
</evidence>
<name>A0A127JVL9_9BURK</name>
<dbReference type="OrthoDB" id="9795923at2"/>
<dbReference type="SUPFAM" id="SSF46785">
    <property type="entry name" value="Winged helix' DNA-binding domain"/>
    <property type="match status" value="1"/>
</dbReference>
<dbReference type="Proteomes" id="UP000070433">
    <property type="component" value="Chromosome"/>
</dbReference>
<evidence type="ECO:0000313" key="3">
    <source>
        <dbReference type="Proteomes" id="UP000070433"/>
    </source>
</evidence>
<dbReference type="GO" id="GO:0003700">
    <property type="term" value="F:DNA-binding transcription factor activity"/>
    <property type="evidence" value="ECO:0007669"/>
    <property type="project" value="TreeGrafter"/>
</dbReference>
<dbReference type="InterPro" id="IPR036390">
    <property type="entry name" value="WH_DNA-bd_sf"/>
</dbReference>
<dbReference type="RefSeq" id="WP_061501293.1">
    <property type="nucleotide sequence ID" value="NZ_CP010951.1"/>
</dbReference>
<dbReference type="GO" id="GO:0003677">
    <property type="term" value="F:DNA binding"/>
    <property type="evidence" value="ECO:0007669"/>
    <property type="project" value="UniProtKB-KW"/>
</dbReference>
<dbReference type="AlphaFoldDB" id="A0A127JVL9"/>
<dbReference type="InterPro" id="IPR036388">
    <property type="entry name" value="WH-like_DNA-bd_sf"/>
</dbReference>
<reference evidence="2 3" key="1">
    <citation type="journal article" date="2014" name="Int. J. Syst. Evol. Microbiol.">
        <title>Ramlibacter solisilvae sp. nov., isolated from forest soil, and emended description of the genus Ramlibacter.</title>
        <authorList>
            <person name="Lee H.J."/>
            <person name="Lee S.H."/>
            <person name="Lee S.S."/>
            <person name="Lee J.S."/>
            <person name="Kim Y."/>
            <person name="Kim S.C."/>
            <person name="Jeon C.O."/>
        </authorList>
    </citation>
    <scope>NUCLEOTIDE SEQUENCE [LARGE SCALE GENOMIC DNA]</scope>
    <source>
        <strain evidence="2 3">5-10</strain>
    </source>
</reference>
<protein>
    <submittedName>
        <fullName evidence="2">BadM/Rrf2 family transcriptional regulator</fullName>
    </submittedName>
</protein>
<evidence type="ECO:0000313" key="2">
    <source>
        <dbReference type="EMBL" id="AMO24030.1"/>
    </source>
</evidence>
<dbReference type="PATRIC" id="fig|94132.3.peg.3193"/>
<dbReference type="GO" id="GO:0005829">
    <property type="term" value="C:cytosol"/>
    <property type="evidence" value="ECO:0007669"/>
    <property type="project" value="TreeGrafter"/>
</dbReference>
<dbReference type="PANTHER" id="PTHR33221:SF4">
    <property type="entry name" value="HTH-TYPE TRANSCRIPTIONAL REPRESSOR NSRR"/>
    <property type="match status" value="1"/>
</dbReference>
<accession>A0A127JVL9</accession>
<dbReference type="PANTHER" id="PTHR33221">
    <property type="entry name" value="WINGED HELIX-TURN-HELIX TRANSCRIPTIONAL REGULATOR, RRF2 FAMILY"/>
    <property type="match status" value="1"/>
</dbReference>
<gene>
    <name evidence="2" type="ORF">UC35_15660</name>
</gene>
<organism evidence="2 3">
    <name type="scientific">Ramlibacter tataouinensis</name>
    <dbReference type="NCBI Taxonomy" id="94132"/>
    <lineage>
        <taxon>Bacteria</taxon>
        <taxon>Pseudomonadati</taxon>
        <taxon>Pseudomonadota</taxon>
        <taxon>Betaproteobacteria</taxon>
        <taxon>Burkholderiales</taxon>
        <taxon>Comamonadaceae</taxon>
        <taxon>Ramlibacter</taxon>
    </lineage>
</organism>
<dbReference type="NCBIfam" id="TIGR00738">
    <property type="entry name" value="rrf2_super"/>
    <property type="match status" value="1"/>
</dbReference>
<keyword evidence="3" id="KW-1185">Reference proteome</keyword>
<dbReference type="InterPro" id="IPR000944">
    <property type="entry name" value="Tscrpt_reg_Rrf2"/>
</dbReference>